<proteinExistence type="predicted"/>
<gene>
    <name evidence="1" type="ORF">A2Y64_05610</name>
</gene>
<dbReference type="Proteomes" id="UP000177187">
    <property type="component" value="Unassembled WGS sequence"/>
</dbReference>
<dbReference type="InterPro" id="IPR039498">
    <property type="entry name" value="NTP_transf_5"/>
</dbReference>
<dbReference type="Pfam" id="PF14907">
    <property type="entry name" value="NTP_transf_5"/>
    <property type="match status" value="1"/>
</dbReference>
<accession>A0A1F5FFS9</accession>
<comment type="caution">
    <text evidence="1">The sequence shown here is derived from an EMBL/GenBank/DDBJ whole genome shotgun (WGS) entry which is preliminary data.</text>
</comment>
<name>A0A1F5FFS9_9BACT</name>
<dbReference type="AlphaFoldDB" id="A0A1F5FFS9"/>
<evidence type="ECO:0008006" key="3">
    <source>
        <dbReference type="Google" id="ProtNLM"/>
    </source>
</evidence>
<reference evidence="1 2" key="1">
    <citation type="journal article" date="2016" name="Nat. Commun.">
        <title>Thousands of microbial genomes shed light on interconnected biogeochemical processes in an aquifer system.</title>
        <authorList>
            <person name="Anantharaman K."/>
            <person name="Brown C.T."/>
            <person name="Hug L.A."/>
            <person name="Sharon I."/>
            <person name="Castelle C.J."/>
            <person name="Probst A.J."/>
            <person name="Thomas B.C."/>
            <person name="Singh A."/>
            <person name="Wilkins M.J."/>
            <person name="Karaoz U."/>
            <person name="Brodie E.L."/>
            <person name="Williams K.H."/>
            <person name="Hubbard S.S."/>
            <person name="Banfield J.F."/>
        </authorList>
    </citation>
    <scope>NUCLEOTIDE SEQUENCE [LARGE SCALE GENOMIC DNA]</scope>
</reference>
<sequence length="269" mass="30652">MNLLKEERRREARRELVQTAPILDLLEATAALKPLALKGLDFRARLYPPATRPAVDLDLYLERRKIARFAEAAEKTGWRLATRGRLGRRLWRRWNHLIWGKGDTILEVHYALTAPGRCNTGFSFGEEPTPLDLHGVTLWVPSREDAALFCLVHLCGNHFFDPHLLSVYDIWLLCPGLDWGKLYAQARKAGLERTVSFALAYLRNYPTLRSLVPPGGPLRPGRSGRKLFKQRTGGVRARSRLLGLYLADPPIRSLTYVLGHLGERLDIFR</sequence>
<evidence type="ECO:0000313" key="1">
    <source>
        <dbReference type="EMBL" id="OGD78515.1"/>
    </source>
</evidence>
<protein>
    <recommendedName>
        <fullName evidence="3">Nucleotidyltransferase family protein</fullName>
    </recommendedName>
</protein>
<organism evidence="1 2">
    <name type="scientific">Candidatus Coatesbacteria bacterium RBG_13_66_14</name>
    <dbReference type="NCBI Taxonomy" id="1817816"/>
    <lineage>
        <taxon>Bacteria</taxon>
        <taxon>Candidatus Coatesiibacteriota</taxon>
    </lineage>
</organism>
<dbReference type="STRING" id="1817816.A2Y64_05610"/>
<evidence type="ECO:0000313" key="2">
    <source>
        <dbReference type="Proteomes" id="UP000177187"/>
    </source>
</evidence>
<dbReference type="EMBL" id="MFAF01000033">
    <property type="protein sequence ID" value="OGD78515.1"/>
    <property type="molecule type" value="Genomic_DNA"/>
</dbReference>